<reference evidence="1" key="2">
    <citation type="submission" date="2023-08" db="EMBL/GenBank/DDBJ databases">
        <authorList>
            <person name="Luo J."/>
        </authorList>
    </citation>
    <scope>NUCLEOTIDE SEQUENCE</scope>
    <source>
        <strain evidence="1">DSM 25064</strain>
    </source>
</reference>
<keyword evidence="2" id="KW-1185">Reference proteome</keyword>
<dbReference type="AlphaFoldDB" id="A0AAW8B4Y9"/>
<sequence length="90" mass="10219">MELREFLRQASKRERSELATACNGSVSYLYQLAGKHRYASALLAIRIEQVSRKMSSSTHGRLQCVPRESLVRSPEVFNNVDAILNEEYAS</sequence>
<reference evidence="1" key="1">
    <citation type="journal article" date="2010" name="Int. J. Syst. Evol. Microbiol.">
        <title>Porticoccus litoralis gen. nov., sp. nov., a gammaproteobacterium isolated from the Yellow Sea.</title>
        <authorList>
            <person name="Oh H.M."/>
            <person name="Kim H."/>
            <person name="Kim K.M."/>
            <person name="Min G.S."/>
            <person name="Cho J.C."/>
        </authorList>
    </citation>
    <scope>NUCLEOTIDE SEQUENCE</scope>
    <source>
        <strain evidence="1">DSM 25064</strain>
    </source>
</reference>
<organism evidence="1 2">
    <name type="scientific">Porticoccus litoralis</name>
    <dbReference type="NCBI Taxonomy" id="434086"/>
    <lineage>
        <taxon>Bacteria</taxon>
        <taxon>Pseudomonadati</taxon>
        <taxon>Pseudomonadota</taxon>
        <taxon>Gammaproteobacteria</taxon>
        <taxon>Cellvibrionales</taxon>
        <taxon>Porticoccaceae</taxon>
        <taxon>Porticoccus</taxon>
    </lineage>
</organism>
<accession>A0AAW8B4Y9</accession>
<evidence type="ECO:0000313" key="1">
    <source>
        <dbReference type="EMBL" id="MDP1520957.1"/>
    </source>
</evidence>
<evidence type="ECO:0008006" key="3">
    <source>
        <dbReference type="Google" id="ProtNLM"/>
    </source>
</evidence>
<protein>
    <recommendedName>
        <fullName evidence="3">Transcriptional regulator</fullName>
    </recommendedName>
</protein>
<proteinExistence type="predicted"/>
<dbReference type="EMBL" id="JAUUUU010000004">
    <property type="protein sequence ID" value="MDP1520957.1"/>
    <property type="molecule type" value="Genomic_DNA"/>
</dbReference>
<gene>
    <name evidence="1" type="ORF">Q8A57_08255</name>
</gene>
<name>A0AAW8B4Y9_9GAMM</name>
<dbReference type="Proteomes" id="UP001178354">
    <property type="component" value="Unassembled WGS sequence"/>
</dbReference>
<comment type="caution">
    <text evidence="1">The sequence shown here is derived from an EMBL/GenBank/DDBJ whole genome shotgun (WGS) entry which is preliminary data.</text>
</comment>
<dbReference type="RefSeq" id="WP_305170560.1">
    <property type="nucleotide sequence ID" value="NZ_JAUUUU010000004.1"/>
</dbReference>
<evidence type="ECO:0000313" key="2">
    <source>
        <dbReference type="Proteomes" id="UP001178354"/>
    </source>
</evidence>